<feature type="compositionally biased region" description="Polar residues" evidence="1">
    <location>
        <begin position="81"/>
        <end position="101"/>
    </location>
</feature>
<dbReference type="OMA" id="MLYKERY"/>
<keyword evidence="3" id="KW-1185">Reference proteome</keyword>
<feature type="compositionally biased region" description="Acidic residues" evidence="1">
    <location>
        <begin position="794"/>
        <end position="804"/>
    </location>
</feature>
<feature type="compositionally biased region" description="Low complexity" evidence="1">
    <location>
        <begin position="854"/>
        <end position="866"/>
    </location>
</feature>
<dbReference type="SUPFAM" id="SSF48452">
    <property type="entry name" value="TPR-like"/>
    <property type="match status" value="1"/>
</dbReference>
<protein>
    <recommendedName>
        <fullName evidence="4">Tetratricopeptide repeat protein 39C</fullName>
    </recommendedName>
</protein>
<feature type="compositionally biased region" description="Pro residues" evidence="1">
    <location>
        <begin position="118"/>
        <end position="128"/>
    </location>
</feature>
<feature type="compositionally biased region" description="Basic and acidic residues" evidence="1">
    <location>
        <begin position="40"/>
        <end position="53"/>
    </location>
</feature>
<dbReference type="InParanoid" id="A0A163KCG6"/>
<reference evidence="2" key="1">
    <citation type="submission" date="2016-04" db="EMBL/GenBank/DDBJ databases">
        <authorList>
            <person name="Evans L.H."/>
            <person name="Alamgir A."/>
            <person name="Owens N."/>
            <person name="Weber N.D."/>
            <person name="Virtaneva K."/>
            <person name="Barbian K."/>
            <person name="Babar A."/>
            <person name="Rosenke K."/>
        </authorList>
    </citation>
    <scope>NUCLEOTIDE SEQUENCE [LARGE SCALE GENOMIC DNA]</scope>
    <source>
        <strain evidence="2">CBS 101.48</strain>
    </source>
</reference>
<feature type="compositionally biased region" description="Polar residues" evidence="1">
    <location>
        <begin position="829"/>
        <end position="853"/>
    </location>
</feature>
<evidence type="ECO:0008006" key="4">
    <source>
        <dbReference type="Google" id="ProtNLM"/>
    </source>
</evidence>
<evidence type="ECO:0000256" key="1">
    <source>
        <dbReference type="SAM" id="MobiDB-lite"/>
    </source>
</evidence>
<dbReference type="InterPro" id="IPR019412">
    <property type="entry name" value="IML2/TPR_39"/>
</dbReference>
<feature type="compositionally biased region" description="Basic and acidic residues" evidence="1">
    <location>
        <begin position="805"/>
        <end position="814"/>
    </location>
</feature>
<sequence length="866" mass="97188">MVALQKDDKAVDEVLDDDNSDLEDEGQELSLVISALQSAVEKKNGTSSSDDKPATSGQDSSPTPNTTNAAEEEEKIKAPPQLNTDTVTTVLFEQPSSPIPQTNTATTTSTTVDDEISPPSPGTPPPRPTMENGRTSDDLDVDCSANLISVNSIDLKEMLPNKLSPRQQEKADEPVLRAIRHLFNNRFMKAKVLFEKYAQFEPLHALGLGSMAFIKGNLIILLVPFYKTLTRFILLLQLRIPGGAAVMTSDEGATKNAIKVLTTTYNLANAQIDVATKKNVGDSVVSYVSSYYQHIKYSRGSSNGGLPSSPKPVTKRSIQEEGVDFLPNGVLRAHVAKAECSLQMAILQLLQENVMDYIKCGLNLRRAYVSYSLVWQEYKRMGQEYRDFIDRDTVSGIQFGIGTVHLILASLPQKILRVVSAFGWKADKHLGFALLKLCLEDRRIRSPMASLMLLAYYTVLTSLCPQVLANEYTQPAIETLLDAQRTYPNSAFFLYFAGRTSRLARNLTLSTQSFMYAIEISKNEWAEVEVLHICSYEIGFNYMMQQEWEEAAKIFEMLYKERYWSPAIFRYLQGACLDMIGQRTEAILAFAQVPDLVGSKSSSTAMMENYVVRKVKTLQASGYQDMDMTVCALEYLCLYNAFDFMDQDQLQKCLDAVDQAQAHIVEAEKIEFGIRTRELLPDTPVPQYYDQRGAILLIKSSIQNAMGCYRDSIIHLNWIIDHKENIKVDRWIVPFAYWEAGVVSWGMGNKKRSNTFWEAALKYSKYDFEYRLATRINLAMTKAQEQGVSRPETVDDEEEEEVLDVDGKSEHSVPLDDTTSTADDHDNSIRLSSPDDTTQSTDHETSTNTPDAISNQQQDNSKKNSN</sequence>
<feature type="compositionally biased region" description="Acidic residues" evidence="1">
    <location>
        <begin position="13"/>
        <end position="27"/>
    </location>
</feature>
<name>A0A163KCG6_ABSGL</name>
<feature type="region of interest" description="Disordered" evidence="1">
    <location>
        <begin position="783"/>
        <end position="866"/>
    </location>
</feature>
<dbReference type="Gene3D" id="1.25.40.10">
    <property type="entry name" value="Tetratricopeptide repeat domain"/>
    <property type="match status" value="1"/>
</dbReference>
<dbReference type="AlphaFoldDB" id="A0A163KCG6"/>
<feature type="region of interest" description="Disordered" evidence="1">
    <location>
        <begin position="1"/>
        <end position="140"/>
    </location>
</feature>
<dbReference type="PANTHER" id="PTHR31859:SF1">
    <property type="entry name" value="TETRATRICOPEPTIDE REPEAT PROTEIN 39C"/>
    <property type="match status" value="1"/>
</dbReference>
<dbReference type="OrthoDB" id="43460at2759"/>
<dbReference type="PANTHER" id="PTHR31859">
    <property type="entry name" value="TETRATRICOPEPTIDE REPEAT PROTEIN 39 FAMILY MEMBER"/>
    <property type="match status" value="1"/>
</dbReference>
<feature type="compositionally biased region" description="Basic and acidic residues" evidence="1">
    <location>
        <begin position="1"/>
        <end position="12"/>
    </location>
</feature>
<proteinExistence type="predicted"/>
<gene>
    <name evidence="2" type="primary">ABSGL_12832.1 scaffold 13518</name>
</gene>
<evidence type="ECO:0000313" key="2">
    <source>
        <dbReference type="EMBL" id="SAM07193.1"/>
    </source>
</evidence>
<dbReference type="InterPro" id="IPR011990">
    <property type="entry name" value="TPR-like_helical_dom_sf"/>
</dbReference>
<organism evidence="2">
    <name type="scientific">Absidia glauca</name>
    <name type="common">Pin mould</name>
    <dbReference type="NCBI Taxonomy" id="4829"/>
    <lineage>
        <taxon>Eukaryota</taxon>
        <taxon>Fungi</taxon>
        <taxon>Fungi incertae sedis</taxon>
        <taxon>Mucoromycota</taxon>
        <taxon>Mucoromycotina</taxon>
        <taxon>Mucoromycetes</taxon>
        <taxon>Mucorales</taxon>
        <taxon>Cunninghamellaceae</taxon>
        <taxon>Absidia</taxon>
    </lineage>
</organism>
<dbReference type="EMBL" id="LT554731">
    <property type="protein sequence ID" value="SAM07193.1"/>
    <property type="molecule type" value="Genomic_DNA"/>
</dbReference>
<evidence type="ECO:0000313" key="3">
    <source>
        <dbReference type="Proteomes" id="UP000078561"/>
    </source>
</evidence>
<dbReference type="Proteomes" id="UP000078561">
    <property type="component" value="Unassembled WGS sequence"/>
</dbReference>
<feature type="compositionally biased region" description="Low complexity" evidence="1">
    <location>
        <begin position="102"/>
        <end position="111"/>
    </location>
</feature>
<accession>A0A163KCG6</accession>
<dbReference type="Pfam" id="PF10300">
    <property type="entry name" value="Iml2-TPR_39"/>
    <property type="match status" value="1"/>
</dbReference>